<keyword evidence="1" id="KW-0812">Transmembrane</keyword>
<dbReference type="PROSITE" id="PS51257">
    <property type="entry name" value="PROKAR_LIPOPROTEIN"/>
    <property type="match status" value="1"/>
</dbReference>
<evidence type="ECO:0000313" key="4">
    <source>
        <dbReference type="Proteomes" id="UP000031937"/>
    </source>
</evidence>
<reference evidence="2 4" key="2">
    <citation type="submission" date="2014-07" db="EMBL/GenBank/DDBJ databases">
        <title>Porphyromonadaceae bacterium OUH 334697 = ATCC BAA-2682 = DSM 28341 draft genome.</title>
        <authorList>
            <person name="Sydenham T.V."/>
            <person name="Hasman H."/>
            <person name="Justesen U.S."/>
        </authorList>
    </citation>
    <scope>NUCLEOTIDE SEQUENCE [LARGE SCALE GENOMIC DNA]</scope>
    <source>
        <strain evidence="2 4">OUH 334697</strain>
    </source>
</reference>
<dbReference type="Proteomes" id="UP000031980">
    <property type="component" value="Unassembled WGS sequence"/>
</dbReference>
<organism evidence="3 5">
    <name type="scientific">Sanguibacteroides justesenii</name>
    <dbReference type="NCBI Taxonomy" id="1547597"/>
    <lineage>
        <taxon>Bacteria</taxon>
        <taxon>Pseudomonadati</taxon>
        <taxon>Bacteroidota</taxon>
        <taxon>Bacteroidia</taxon>
        <taxon>Bacteroidales</taxon>
        <taxon>Porphyromonadaceae</taxon>
        <taxon>Sanguibacteroides</taxon>
    </lineage>
</organism>
<proteinExistence type="predicted"/>
<feature type="transmembrane region" description="Helical" evidence="1">
    <location>
        <begin position="61"/>
        <end position="82"/>
    </location>
</feature>
<dbReference type="Proteomes" id="UP000031937">
    <property type="component" value="Unassembled WGS sequence"/>
</dbReference>
<accession>A0A0C3MEN6</accession>
<dbReference type="EMBL" id="JPIT01000032">
    <property type="protein sequence ID" value="KIO43192.1"/>
    <property type="molecule type" value="Genomic_DNA"/>
</dbReference>
<evidence type="ECO:0000256" key="1">
    <source>
        <dbReference type="SAM" id="Phobius"/>
    </source>
</evidence>
<feature type="transmembrane region" description="Helical" evidence="1">
    <location>
        <begin position="145"/>
        <end position="166"/>
    </location>
</feature>
<dbReference type="RefSeq" id="WP_041504305.1">
    <property type="nucleotide sequence ID" value="NZ_JPIT01000032.1"/>
</dbReference>
<feature type="transmembrane region" description="Helical" evidence="1">
    <location>
        <begin position="110"/>
        <end position="133"/>
    </location>
</feature>
<feature type="transmembrane region" description="Helical" evidence="1">
    <location>
        <begin position="21"/>
        <end position="41"/>
    </location>
</feature>
<keyword evidence="5" id="KW-1185">Reference proteome</keyword>
<dbReference type="AlphaFoldDB" id="A0A0C3MEN6"/>
<sequence>MNINYIRLVAHYERVLLRRNLIFTIFTLFIIGCTLSFHIYFHSEWNVPHPPVNIPAVIPFTNAYLFSILQALAVIFLAGDFINQHKKKSTNDVFLTRPASAGEYVIGKTLAIIEMILLIDLLVIILAMTIHLFASNFSFDFSHYLFYLLTLTFPAILFMTGLSLALKILIKNAWIASLILFIFWGASISVLPPVGHGILDFIASEIPNVFSSITGHPGIDVYLLQRSIFILFSGVLISVAITKLPHFSEHKGLSKGPVRALLLFVGGVVIASSIYSLHFKHNKDKRTEYSRLYRQVALMPKINTVEHEIIFKREKNRYEATSLMTIVNRTPRKTDTLLLYLNPALEVTELTLNGQKTPFQRKEQLILVDAAMEPRDSARMVVNYKGKIDPLVCYPDISNEEFFRTEKTEYILSLGRHFAFLGDKFTLLTPECLWYPTTIPTVNFDQPFNNQQDFTLFKLKVISAPQRTVISQGEMTLSGDTACFNNKYPLTGIILSEGDMARDTVKTSITRWEFYNKKGHYPLRGALNASDSGRIKGCEGFIHVYLEQSTCPFHKLACIETPRSFHSFSRPWTPLLDYIHPEIILMPEQEDKKPIDYPQLLKFYVEEHKQHWLTMQRLESIQITRNGTLFFPKAHRTFSLLVQEQNLFVNSTEFPVMNRVIQWLNTGLKYREKHPSEALSLKTKNDMEAIEYLTHKSLKEALEDPGTQEVLQDIIRLKSFQLQDHILLQTSWPDFNLFLDGFSRKYRFKEVSFDQFTGELNTNLGINILPLVENWFIEQGVPAFYIKDIKPVRTQINQQGKIFLNFKVWNRSRVAGVVSVEENLRGFRHIQGRLIHPDESIEIYYLLKDSVPPDKMERPLSYSFCLNTNYSRNLPENFGITSFGDIVPEVNPSDIQDIRPVDTLMFLAPTNEIIVDDTDPGFRIIQEELPFFQKLRKQPKKYNYISSNIPHRWTRAVENGAYGDILTTCFCKTGGAKSTVEWNAEIKEGGTYELFIYLCQLSASRGHQELTYDYTFDYNGKTERILLDLTNKNYKVRIYHTVKNEEERAIDYPLGWISLGKYTISPGNVKLTLHDKGLSAGQVLVVDAAKWVKRE</sequence>
<evidence type="ECO:0000313" key="3">
    <source>
        <dbReference type="EMBL" id="KIO44908.1"/>
    </source>
</evidence>
<protein>
    <submittedName>
        <fullName evidence="3">Uncharacterized protein</fullName>
    </submittedName>
</protein>
<dbReference type="EMBL" id="JPIU01000038">
    <property type="protein sequence ID" value="KIO44908.1"/>
    <property type="molecule type" value="Genomic_DNA"/>
</dbReference>
<evidence type="ECO:0000313" key="2">
    <source>
        <dbReference type="EMBL" id="KIO43192.1"/>
    </source>
</evidence>
<comment type="caution">
    <text evidence="3">The sequence shown here is derived from an EMBL/GenBank/DDBJ whole genome shotgun (WGS) entry which is preliminary data.</text>
</comment>
<feature type="transmembrane region" description="Helical" evidence="1">
    <location>
        <begin position="258"/>
        <end position="277"/>
    </location>
</feature>
<name>A0A0C3MEN6_9PORP</name>
<keyword evidence="1" id="KW-1133">Transmembrane helix</keyword>
<feature type="transmembrane region" description="Helical" evidence="1">
    <location>
        <begin position="227"/>
        <end position="246"/>
    </location>
</feature>
<evidence type="ECO:0000313" key="5">
    <source>
        <dbReference type="Proteomes" id="UP000031980"/>
    </source>
</evidence>
<reference evidence="3 5" key="1">
    <citation type="submission" date="2014-07" db="EMBL/GenBank/DDBJ databases">
        <title>Porphyromonadaceae bacterium OUH 308042 = ATCC BAA-2681 = DSM 28342 draft genome.</title>
        <authorList>
            <person name="Sydenham T.V."/>
            <person name="Hasman H."/>
            <person name="Justensen U.S."/>
        </authorList>
    </citation>
    <scope>NUCLEOTIDE SEQUENCE [LARGE SCALE GENOMIC DNA]</scope>
    <source>
        <strain evidence="3 5">OUH 308042</strain>
    </source>
</reference>
<feature type="transmembrane region" description="Helical" evidence="1">
    <location>
        <begin position="173"/>
        <end position="191"/>
    </location>
</feature>
<dbReference type="OrthoDB" id="1108570at2"/>
<gene>
    <name evidence="3" type="ORF">BA92_07770</name>
    <name evidence="2" type="ORF">IE90_13370</name>
</gene>
<keyword evidence="1" id="KW-0472">Membrane</keyword>